<name>A0ABP4IQY4_9ACTN</name>
<accession>A0ABP4IQY4</accession>
<evidence type="ECO:0000313" key="2">
    <source>
        <dbReference type="EMBL" id="GAA1396540.1"/>
    </source>
</evidence>
<dbReference type="EMBL" id="BAAAKJ010000178">
    <property type="protein sequence ID" value="GAA1396540.1"/>
    <property type="molecule type" value="Genomic_DNA"/>
</dbReference>
<gene>
    <name evidence="2" type="ORF">GCM10009639_32840</name>
</gene>
<reference evidence="3" key="1">
    <citation type="journal article" date="2019" name="Int. J. Syst. Evol. Microbiol.">
        <title>The Global Catalogue of Microorganisms (GCM) 10K type strain sequencing project: providing services to taxonomists for standard genome sequencing and annotation.</title>
        <authorList>
            <consortium name="The Broad Institute Genomics Platform"/>
            <consortium name="The Broad Institute Genome Sequencing Center for Infectious Disease"/>
            <person name="Wu L."/>
            <person name="Ma J."/>
        </authorList>
    </citation>
    <scope>NUCLEOTIDE SEQUENCE [LARGE SCALE GENOMIC DNA]</scope>
    <source>
        <strain evidence="3">JCM 12393</strain>
    </source>
</reference>
<dbReference type="Proteomes" id="UP001499863">
    <property type="component" value="Unassembled WGS sequence"/>
</dbReference>
<proteinExistence type="predicted"/>
<sequence length="72" mass="7827">MMPSHHPRRVPSAPRGDADGESLDALVDSSRRLRRFWPLLAGGRQDSAPVRSGFRVSSGAQRLVAGMPEYGP</sequence>
<evidence type="ECO:0000256" key="1">
    <source>
        <dbReference type="SAM" id="MobiDB-lite"/>
    </source>
</evidence>
<protein>
    <submittedName>
        <fullName evidence="2">Uncharacterized protein</fullName>
    </submittedName>
</protein>
<comment type="caution">
    <text evidence="2">The sequence shown here is derived from an EMBL/GenBank/DDBJ whole genome shotgun (WGS) entry which is preliminary data.</text>
</comment>
<feature type="region of interest" description="Disordered" evidence="1">
    <location>
        <begin position="1"/>
        <end position="23"/>
    </location>
</feature>
<keyword evidence="3" id="KW-1185">Reference proteome</keyword>
<dbReference type="RefSeq" id="WP_344335598.1">
    <property type="nucleotide sequence ID" value="NZ_BAAAKJ010000178.1"/>
</dbReference>
<evidence type="ECO:0000313" key="3">
    <source>
        <dbReference type="Proteomes" id="UP001499863"/>
    </source>
</evidence>
<organism evidence="2 3">
    <name type="scientific">Kitasatospora putterlickiae</name>
    <dbReference type="NCBI Taxonomy" id="221725"/>
    <lineage>
        <taxon>Bacteria</taxon>
        <taxon>Bacillati</taxon>
        <taxon>Actinomycetota</taxon>
        <taxon>Actinomycetes</taxon>
        <taxon>Kitasatosporales</taxon>
        <taxon>Streptomycetaceae</taxon>
        <taxon>Kitasatospora</taxon>
    </lineage>
</organism>